<gene>
    <name evidence="1" type="ORF">J7I43_17270</name>
</gene>
<protein>
    <recommendedName>
        <fullName evidence="3">Bulb-type lectin domain-containing protein</fullName>
    </recommendedName>
</protein>
<sequence length="132" mass="14564">MLRSNAQSSFRATRDSVVMNRLELAIRHNSQLQQGFLLNTGNGHTLFRGIGNAVQFAPGATGYPAVGANTYTNALFSGKYVKVWRNGRLQGENTTTGIQFDAATGKITFYPVLATSDRIYIEALHRSDFTQF</sequence>
<dbReference type="RefSeq" id="WP_209147103.1">
    <property type="nucleotide sequence ID" value="NZ_JAGHKP010000003.1"/>
</dbReference>
<name>A0ABS3YH29_9BACT</name>
<evidence type="ECO:0000313" key="2">
    <source>
        <dbReference type="Proteomes" id="UP000679126"/>
    </source>
</evidence>
<evidence type="ECO:0008006" key="3">
    <source>
        <dbReference type="Google" id="ProtNLM"/>
    </source>
</evidence>
<organism evidence="1 2">
    <name type="scientific">Chitinophaga chungangae</name>
    <dbReference type="NCBI Taxonomy" id="2821488"/>
    <lineage>
        <taxon>Bacteria</taxon>
        <taxon>Pseudomonadati</taxon>
        <taxon>Bacteroidota</taxon>
        <taxon>Chitinophagia</taxon>
        <taxon>Chitinophagales</taxon>
        <taxon>Chitinophagaceae</taxon>
        <taxon>Chitinophaga</taxon>
    </lineage>
</organism>
<dbReference type="EMBL" id="JAGHKP010000003">
    <property type="protein sequence ID" value="MBO9153981.1"/>
    <property type="molecule type" value="Genomic_DNA"/>
</dbReference>
<accession>A0ABS3YH29</accession>
<evidence type="ECO:0000313" key="1">
    <source>
        <dbReference type="EMBL" id="MBO9153981.1"/>
    </source>
</evidence>
<comment type="caution">
    <text evidence="1">The sequence shown here is derived from an EMBL/GenBank/DDBJ whole genome shotgun (WGS) entry which is preliminary data.</text>
</comment>
<keyword evidence="2" id="KW-1185">Reference proteome</keyword>
<dbReference type="Proteomes" id="UP000679126">
    <property type="component" value="Unassembled WGS sequence"/>
</dbReference>
<reference evidence="2" key="1">
    <citation type="submission" date="2021-03" db="EMBL/GenBank/DDBJ databases">
        <title>Assistant Professor.</title>
        <authorList>
            <person name="Huq M.A."/>
        </authorList>
    </citation>
    <scope>NUCLEOTIDE SEQUENCE [LARGE SCALE GENOMIC DNA]</scope>
    <source>
        <strain evidence="2">MAH-28</strain>
    </source>
</reference>
<proteinExistence type="predicted"/>